<evidence type="ECO:0000313" key="5">
    <source>
        <dbReference type="Proteomes" id="UP001285441"/>
    </source>
</evidence>
<comment type="caution">
    <text evidence="4">The sequence shown here is derived from an EMBL/GenBank/DDBJ whole genome shotgun (WGS) entry which is preliminary data.</text>
</comment>
<keyword evidence="5" id="KW-1185">Reference proteome</keyword>
<accession>A0AAE0NI16</accession>
<keyword evidence="1" id="KW-0677">Repeat</keyword>
<dbReference type="Gene3D" id="1.25.40.20">
    <property type="entry name" value="Ankyrin repeat-containing domain"/>
    <property type="match status" value="3"/>
</dbReference>
<protein>
    <submittedName>
        <fullName evidence="4">Ankyrin repeat-containing domain protein</fullName>
    </submittedName>
</protein>
<evidence type="ECO:0000256" key="2">
    <source>
        <dbReference type="ARBA" id="ARBA00023043"/>
    </source>
</evidence>
<dbReference type="PROSITE" id="PS51450">
    <property type="entry name" value="LRR"/>
    <property type="match status" value="1"/>
</dbReference>
<reference evidence="4" key="2">
    <citation type="submission" date="2023-06" db="EMBL/GenBank/DDBJ databases">
        <authorList>
            <consortium name="Lawrence Berkeley National Laboratory"/>
            <person name="Haridas S."/>
            <person name="Hensen N."/>
            <person name="Bonometti L."/>
            <person name="Westerberg I."/>
            <person name="Brannstrom I.O."/>
            <person name="Guillou S."/>
            <person name="Cros-Aarteil S."/>
            <person name="Calhoun S."/>
            <person name="Kuo A."/>
            <person name="Mondo S."/>
            <person name="Pangilinan J."/>
            <person name="Riley R."/>
            <person name="LaButti K."/>
            <person name="Andreopoulos B."/>
            <person name="Lipzen A."/>
            <person name="Chen C."/>
            <person name="Yanf M."/>
            <person name="Daum C."/>
            <person name="Ng V."/>
            <person name="Clum A."/>
            <person name="Steindorff A."/>
            <person name="Ohm R."/>
            <person name="Martin F."/>
            <person name="Silar P."/>
            <person name="Natvig D."/>
            <person name="Lalanne C."/>
            <person name="Gautier V."/>
            <person name="Ament-velasquez S.L."/>
            <person name="Kruys A."/>
            <person name="Hutchinson M.I."/>
            <person name="Powell A.J."/>
            <person name="Barry K."/>
            <person name="Miller A.N."/>
            <person name="Grigoriev I.V."/>
            <person name="Debuchy R."/>
            <person name="Gladieux P."/>
            <person name="Thoren M.H."/>
            <person name="Johannesson H."/>
        </authorList>
    </citation>
    <scope>NUCLEOTIDE SEQUENCE</scope>
    <source>
        <strain evidence="4">CBS 232.78</strain>
    </source>
</reference>
<dbReference type="PROSITE" id="PS50088">
    <property type="entry name" value="ANK_REPEAT"/>
    <property type="match status" value="1"/>
</dbReference>
<sequence>MKLEDEAVVGLMERLGFAGFDHAKRIFSTPGCAVEAIKEKILASIVSLNTVIDCNDFYRLGRELPARLSPLGFAAAIDDAVLSLQMGSFLLHNGASPYGELMPPLDVAAEMGHIAVVEALISAGAEPSMSTLDSAVRARQRELLVTLLDTGMDVNLNRALGMAVCTGSTELAQIVIARGADVNATHLIDYVDGDYLENGDYLLRRHSGGPDQERGILETNALEFLMLEAGTIINTPLLLSPANSYVCPLVLACRTGLNETANMLINAGADVIGADTFSPTKCPDAKPLVGRLIEAHVNGDGVDQFCIDTCDALVSKSVSLDGALLAAAKRDSVELVSWLLRREAPFSTLDWKGRFRIALGVAIECGSLKVAHILHEAGKTEIGEVYQIPDAQMCRFLEETDLLPGILSENEQTIVLKTLDLRHRNRIIDIELLTHLLKYYPFVQLSDDLSVFRPSTGNTQPARPPMKHDASFVFKILGLAVEADNVEAVLPLLLRLLQATFNAEDEDGVAIMIAAEEGSHRVVRMLLDAVNWGPKRTGEALTIAIDSGNFHLVQDLLDAGASLVEHPNHWPNFSSSSISALSAAVRKGHVPLVNSLLKAGAMSTSTQPPLSACGRLCNKP</sequence>
<dbReference type="EMBL" id="JAULSW010000005">
    <property type="protein sequence ID" value="KAK3381888.1"/>
    <property type="molecule type" value="Genomic_DNA"/>
</dbReference>
<dbReference type="InterPro" id="IPR001611">
    <property type="entry name" value="Leu-rich_rpt"/>
</dbReference>
<evidence type="ECO:0000313" key="4">
    <source>
        <dbReference type="EMBL" id="KAK3381888.1"/>
    </source>
</evidence>
<dbReference type="Proteomes" id="UP001285441">
    <property type="component" value="Unassembled WGS sequence"/>
</dbReference>
<dbReference type="Pfam" id="PF12796">
    <property type="entry name" value="Ank_2"/>
    <property type="match status" value="1"/>
</dbReference>
<dbReference type="InterPro" id="IPR036770">
    <property type="entry name" value="Ankyrin_rpt-contain_sf"/>
</dbReference>
<feature type="repeat" description="ANK" evidence="3">
    <location>
        <begin position="100"/>
        <end position="132"/>
    </location>
</feature>
<evidence type="ECO:0000256" key="1">
    <source>
        <dbReference type="ARBA" id="ARBA00022737"/>
    </source>
</evidence>
<organism evidence="4 5">
    <name type="scientific">Podospora didyma</name>
    <dbReference type="NCBI Taxonomy" id="330526"/>
    <lineage>
        <taxon>Eukaryota</taxon>
        <taxon>Fungi</taxon>
        <taxon>Dikarya</taxon>
        <taxon>Ascomycota</taxon>
        <taxon>Pezizomycotina</taxon>
        <taxon>Sordariomycetes</taxon>
        <taxon>Sordariomycetidae</taxon>
        <taxon>Sordariales</taxon>
        <taxon>Podosporaceae</taxon>
        <taxon>Podospora</taxon>
    </lineage>
</organism>
<dbReference type="SUPFAM" id="SSF48403">
    <property type="entry name" value="Ankyrin repeat"/>
    <property type="match status" value="1"/>
</dbReference>
<evidence type="ECO:0000256" key="3">
    <source>
        <dbReference type="PROSITE-ProRule" id="PRU00023"/>
    </source>
</evidence>
<dbReference type="InterPro" id="IPR002110">
    <property type="entry name" value="Ankyrin_rpt"/>
</dbReference>
<dbReference type="SMART" id="SM00248">
    <property type="entry name" value="ANK"/>
    <property type="match status" value="8"/>
</dbReference>
<keyword evidence="2 3" id="KW-0040">ANK repeat</keyword>
<dbReference type="AlphaFoldDB" id="A0AAE0NI16"/>
<reference evidence="4" key="1">
    <citation type="journal article" date="2023" name="Mol. Phylogenet. Evol.">
        <title>Genome-scale phylogeny and comparative genomics of the fungal order Sordariales.</title>
        <authorList>
            <person name="Hensen N."/>
            <person name="Bonometti L."/>
            <person name="Westerberg I."/>
            <person name="Brannstrom I.O."/>
            <person name="Guillou S."/>
            <person name="Cros-Aarteil S."/>
            <person name="Calhoun S."/>
            <person name="Haridas S."/>
            <person name="Kuo A."/>
            <person name="Mondo S."/>
            <person name="Pangilinan J."/>
            <person name="Riley R."/>
            <person name="LaButti K."/>
            <person name="Andreopoulos B."/>
            <person name="Lipzen A."/>
            <person name="Chen C."/>
            <person name="Yan M."/>
            <person name="Daum C."/>
            <person name="Ng V."/>
            <person name="Clum A."/>
            <person name="Steindorff A."/>
            <person name="Ohm R.A."/>
            <person name="Martin F."/>
            <person name="Silar P."/>
            <person name="Natvig D.O."/>
            <person name="Lalanne C."/>
            <person name="Gautier V."/>
            <person name="Ament-Velasquez S.L."/>
            <person name="Kruys A."/>
            <person name="Hutchinson M.I."/>
            <person name="Powell A.J."/>
            <person name="Barry K."/>
            <person name="Miller A.N."/>
            <person name="Grigoriev I.V."/>
            <person name="Debuchy R."/>
            <person name="Gladieux P."/>
            <person name="Hiltunen Thoren M."/>
            <person name="Johannesson H."/>
        </authorList>
    </citation>
    <scope>NUCLEOTIDE SEQUENCE</scope>
    <source>
        <strain evidence="4">CBS 232.78</strain>
    </source>
</reference>
<gene>
    <name evidence="4" type="ORF">B0H63DRAFT_561490</name>
</gene>
<proteinExistence type="predicted"/>
<dbReference type="PANTHER" id="PTHR24166">
    <property type="entry name" value="ROLLING PEBBLES, ISOFORM B"/>
    <property type="match status" value="1"/>
</dbReference>
<dbReference type="InterPro" id="IPR050889">
    <property type="entry name" value="Dendritic_Spine_Reg/Scaffold"/>
</dbReference>
<name>A0AAE0NI16_9PEZI</name>
<dbReference type="Pfam" id="PF00023">
    <property type="entry name" value="Ank"/>
    <property type="match status" value="1"/>
</dbReference>
<dbReference type="PANTHER" id="PTHR24166:SF48">
    <property type="entry name" value="PROTEIN VAPYRIN"/>
    <property type="match status" value="1"/>
</dbReference>